<dbReference type="AlphaFoldDB" id="O07267"/>
<dbReference type="InterPro" id="IPR009923">
    <property type="entry name" value="Dodecin"/>
</dbReference>
<dbReference type="Pfam" id="PF07311">
    <property type="entry name" value="Dodecin"/>
    <property type="match status" value="1"/>
</dbReference>
<dbReference type="EMBL" id="U85467">
    <property type="protein sequence ID" value="AAB58554.1"/>
    <property type="molecule type" value="Genomic_DNA"/>
</dbReference>
<dbReference type="InterPro" id="IPR025543">
    <property type="entry name" value="Dodecin-like"/>
</dbReference>
<protein>
    <recommendedName>
        <fullName evidence="3">Transporter</fullName>
    </recommendedName>
</protein>
<dbReference type="SUPFAM" id="SSF89807">
    <property type="entry name" value="Dodecin-like"/>
    <property type="match status" value="1"/>
</dbReference>
<name>O07267_MYCTX</name>
<dbReference type="FunFam" id="3.30.1660.10:FF:000004">
    <property type="entry name" value="Calcium dodecin"/>
    <property type="match status" value="1"/>
</dbReference>
<feature type="region of interest" description="Disordered" evidence="1">
    <location>
        <begin position="1"/>
        <end position="29"/>
    </location>
</feature>
<dbReference type="InterPro" id="IPR036694">
    <property type="entry name" value="Dodecin-like_sf"/>
</dbReference>
<reference evidence="2" key="1">
    <citation type="submission" date="1997-01" db="EMBL/GenBank/DDBJ databases">
        <authorList>
            <person name="Rao A.R."/>
            <person name="Vijaya S."/>
        </authorList>
    </citation>
    <scope>NUCLEOTIDE SEQUENCE</scope>
</reference>
<evidence type="ECO:0008006" key="3">
    <source>
        <dbReference type="Google" id="ProtNLM"/>
    </source>
</evidence>
<sequence length="116" mass="12673">PAHPADPKITASPGSLTTESGRGLGGLNKSTRQLSRIEEAIRFTPMSVYKVIDIIGTSPTSWEQAAAEAVHRARDSVDDIRVARVIEQDMAVDSAGKITYRIKLEVSFKMRPAQPR</sequence>
<evidence type="ECO:0000256" key="1">
    <source>
        <dbReference type="SAM" id="MobiDB-lite"/>
    </source>
</evidence>
<dbReference type="Gene3D" id="3.30.1660.10">
    <property type="entry name" value="Flavin-binding protein dodecin"/>
    <property type="match status" value="1"/>
</dbReference>
<accession>O07267</accession>
<feature type="non-terminal residue" evidence="2">
    <location>
        <position position="1"/>
    </location>
</feature>
<evidence type="ECO:0000313" key="2">
    <source>
        <dbReference type="EMBL" id="AAB58554.1"/>
    </source>
</evidence>
<dbReference type="PANTHER" id="PTHR39324:SF1">
    <property type="entry name" value="CALCIUM DODECIN"/>
    <property type="match status" value="1"/>
</dbReference>
<organism evidence="2">
    <name type="scientific">Mycobacterium tuberculosis</name>
    <dbReference type="NCBI Taxonomy" id="1773"/>
    <lineage>
        <taxon>Bacteria</taxon>
        <taxon>Bacillati</taxon>
        <taxon>Actinomycetota</taxon>
        <taxon>Actinomycetes</taxon>
        <taxon>Mycobacteriales</taxon>
        <taxon>Mycobacteriaceae</taxon>
        <taxon>Mycobacterium</taxon>
        <taxon>Mycobacterium tuberculosis complex</taxon>
    </lineage>
</organism>
<dbReference type="PANTHER" id="PTHR39324">
    <property type="entry name" value="CALCIUM DODECIN"/>
    <property type="match status" value="1"/>
</dbReference>
<proteinExistence type="predicted"/>